<organism evidence="2 3">
    <name type="scientific">Ferruginivarius sediminum</name>
    <dbReference type="NCBI Taxonomy" id="2661937"/>
    <lineage>
        <taxon>Bacteria</taxon>
        <taxon>Pseudomonadati</taxon>
        <taxon>Pseudomonadota</taxon>
        <taxon>Alphaproteobacteria</taxon>
        <taxon>Rhodospirillales</taxon>
        <taxon>Rhodospirillaceae</taxon>
        <taxon>Ferruginivarius</taxon>
    </lineage>
</organism>
<keyword evidence="3" id="KW-1185">Reference proteome</keyword>
<dbReference type="SUPFAM" id="SSF55961">
    <property type="entry name" value="Bet v1-like"/>
    <property type="match status" value="1"/>
</dbReference>
<dbReference type="InterPro" id="IPR023393">
    <property type="entry name" value="START-like_dom_sf"/>
</dbReference>
<dbReference type="CDD" id="cd07823">
    <property type="entry name" value="SRPBCC_5"/>
    <property type="match status" value="1"/>
</dbReference>
<dbReference type="InterPro" id="IPR010419">
    <property type="entry name" value="CO_DH_gsu"/>
</dbReference>
<proteinExistence type="predicted"/>
<evidence type="ECO:0000313" key="2">
    <source>
        <dbReference type="EMBL" id="RDD62195.1"/>
    </source>
</evidence>
<dbReference type="PANTHER" id="PTHR38588">
    <property type="entry name" value="BLL0334 PROTEIN"/>
    <property type="match status" value="1"/>
</dbReference>
<sequence length="198" mass="21248">MKLQHEFEIGRSRDDVWAFFKDIPTVARCLPGAQYEDKDETGKHVGKMLMKVGPFQTAFEGAADVVYDDANNRIDVTGKGVDKKGGSRGKMTMAVQVTEADAATKVHVTTDVQLSGAIAQFGRTGIIEEVADVLIADFVRNADANLSSHTSGSNGAAESHAPESSASAQPSSQALPGFSILMRSLLAWLGAFFKRKEK</sequence>
<name>A0A369TCS7_9PROT</name>
<dbReference type="RefSeq" id="WP_114581709.1">
    <property type="nucleotide sequence ID" value="NZ_QPMH01000006.1"/>
</dbReference>
<accession>A0A369TCS7</accession>
<dbReference type="Pfam" id="PF06240">
    <property type="entry name" value="COXG"/>
    <property type="match status" value="1"/>
</dbReference>
<dbReference type="EMBL" id="QPMH01000006">
    <property type="protein sequence ID" value="RDD62195.1"/>
    <property type="molecule type" value="Genomic_DNA"/>
</dbReference>
<dbReference type="AlphaFoldDB" id="A0A369TCS7"/>
<evidence type="ECO:0008006" key="4">
    <source>
        <dbReference type="Google" id="ProtNLM"/>
    </source>
</evidence>
<dbReference type="Gene3D" id="3.30.530.20">
    <property type="match status" value="1"/>
</dbReference>
<evidence type="ECO:0000313" key="3">
    <source>
        <dbReference type="Proteomes" id="UP000253941"/>
    </source>
</evidence>
<feature type="compositionally biased region" description="Low complexity" evidence="1">
    <location>
        <begin position="156"/>
        <end position="172"/>
    </location>
</feature>
<gene>
    <name evidence="2" type="ORF">DRB17_08130</name>
</gene>
<feature type="region of interest" description="Disordered" evidence="1">
    <location>
        <begin position="147"/>
        <end position="172"/>
    </location>
</feature>
<comment type="caution">
    <text evidence="2">The sequence shown here is derived from an EMBL/GenBank/DDBJ whole genome shotgun (WGS) entry which is preliminary data.</text>
</comment>
<dbReference type="PANTHER" id="PTHR38588:SF1">
    <property type="entry name" value="BLL0334 PROTEIN"/>
    <property type="match status" value="1"/>
</dbReference>
<dbReference type="Proteomes" id="UP000253941">
    <property type="component" value="Unassembled WGS sequence"/>
</dbReference>
<protein>
    <recommendedName>
        <fullName evidence="4">Carbon monoxide dehydrogenase</fullName>
    </recommendedName>
</protein>
<evidence type="ECO:0000256" key="1">
    <source>
        <dbReference type="SAM" id="MobiDB-lite"/>
    </source>
</evidence>
<reference evidence="2 3" key="1">
    <citation type="submission" date="2018-07" db="EMBL/GenBank/DDBJ databases">
        <title>Venubactetium sediminum gen. nov., sp. nov., isolated from a marine solar saltern.</title>
        <authorList>
            <person name="Wang S."/>
        </authorList>
    </citation>
    <scope>NUCLEOTIDE SEQUENCE [LARGE SCALE GENOMIC DNA]</scope>
    <source>
        <strain evidence="2 3">WD2A32</strain>
    </source>
</reference>